<organism evidence="1 2">
    <name type="scientific">Thiorhodococcus fuscus</name>
    <dbReference type="NCBI Taxonomy" id="527200"/>
    <lineage>
        <taxon>Bacteria</taxon>
        <taxon>Pseudomonadati</taxon>
        <taxon>Pseudomonadota</taxon>
        <taxon>Gammaproteobacteria</taxon>
        <taxon>Chromatiales</taxon>
        <taxon>Chromatiaceae</taxon>
        <taxon>Thiorhodococcus</taxon>
    </lineage>
</organism>
<protein>
    <recommendedName>
        <fullName evidence="3">Nucleotidyltransferase</fullName>
    </recommendedName>
</protein>
<reference evidence="2" key="1">
    <citation type="journal article" date="2019" name="Int. J. Syst. Evol. Microbiol.">
        <title>The Global Catalogue of Microorganisms (GCM) 10K type strain sequencing project: providing services to taxonomists for standard genome sequencing and annotation.</title>
        <authorList>
            <consortium name="The Broad Institute Genomics Platform"/>
            <consortium name="The Broad Institute Genome Sequencing Center for Infectious Disease"/>
            <person name="Wu L."/>
            <person name="Ma J."/>
        </authorList>
    </citation>
    <scope>NUCLEOTIDE SEQUENCE [LARGE SCALE GENOMIC DNA]</scope>
    <source>
        <strain evidence="2">KACC 12597</strain>
    </source>
</reference>
<evidence type="ECO:0008006" key="3">
    <source>
        <dbReference type="Google" id="ProtNLM"/>
    </source>
</evidence>
<dbReference type="EMBL" id="JBHUHX010000036">
    <property type="protein sequence ID" value="MFD2112784.1"/>
    <property type="molecule type" value="Genomic_DNA"/>
</dbReference>
<evidence type="ECO:0000313" key="1">
    <source>
        <dbReference type="EMBL" id="MFD2112784.1"/>
    </source>
</evidence>
<accession>A0ABW4YAM4</accession>
<dbReference type="Proteomes" id="UP001597337">
    <property type="component" value="Unassembled WGS sequence"/>
</dbReference>
<gene>
    <name evidence="1" type="ORF">ACFSJC_13130</name>
</gene>
<proteinExistence type="predicted"/>
<keyword evidence="2" id="KW-1185">Reference proteome</keyword>
<name>A0ABW4YAM4_9GAMM</name>
<comment type="caution">
    <text evidence="1">The sequence shown here is derived from an EMBL/GenBank/DDBJ whole genome shotgun (WGS) entry which is preliminary data.</text>
</comment>
<dbReference type="RefSeq" id="WP_386027368.1">
    <property type="nucleotide sequence ID" value="NZ_JBHUHX010000036.1"/>
</dbReference>
<evidence type="ECO:0000313" key="2">
    <source>
        <dbReference type="Proteomes" id="UP001597337"/>
    </source>
</evidence>
<sequence length="211" mass="24201">MSGRDRSSALKERLAYEAARIMIEQGLSDFDRARRKAAERTGILDRRNWPSNEAVHEAVVTQRRLFLNSSQTRATRDLRTQAIEAMRVFDAFSPRLVGAVLAGTADPQMGVELFLFADRPEDVLFALMEQQIPWQEGERTFRYPGGSRCAHPVFRFMAGDIPFELAILPWRAQRHPPLDPITERPQRGATREEVIRMLDEPDSAYRFEIGK</sequence>